<comment type="caution">
    <text evidence="4">The sequence shown here is derived from an EMBL/GenBank/DDBJ whole genome shotgun (WGS) entry which is preliminary data.</text>
</comment>
<organism evidence="4 5">
    <name type="scientific">Paraburkholderia nemoris</name>
    <dbReference type="NCBI Taxonomy" id="2793076"/>
    <lineage>
        <taxon>Bacteria</taxon>
        <taxon>Pseudomonadati</taxon>
        <taxon>Pseudomonadota</taxon>
        <taxon>Betaproteobacteria</taxon>
        <taxon>Burkholderiales</taxon>
        <taxon>Burkholderiaceae</taxon>
        <taxon>Paraburkholderia</taxon>
    </lineage>
</organism>
<reference evidence="4 5" key="1">
    <citation type="submission" date="2021-02" db="EMBL/GenBank/DDBJ databases">
        <authorList>
            <person name="Vanwijnsberghe S."/>
        </authorList>
    </citation>
    <scope>NUCLEOTIDE SEQUENCE [LARGE SCALE GENOMIC DNA]</scope>
    <source>
        <strain evidence="4 5">R-69776</strain>
    </source>
</reference>
<evidence type="ECO:0000313" key="5">
    <source>
        <dbReference type="Proteomes" id="UP000673821"/>
    </source>
</evidence>
<dbReference type="Proteomes" id="UP000673821">
    <property type="component" value="Unassembled WGS sequence"/>
</dbReference>
<evidence type="ECO:0000256" key="2">
    <source>
        <dbReference type="PROSITE-ProRule" id="PRU01251"/>
    </source>
</evidence>
<name>A0ABM8T0M0_9BURK</name>
<keyword evidence="2" id="KW-0677">Repeat</keyword>
<accession>A0ABM8T0M0</accession>
<dbReference type="PROSITE" id="PS51903">
    <property type="entry name" value="CLP_R"/>
    <property type="match status" value="1"/>
</dbReference>
<sequence length="114" mass="13153">MMTITRHALFGKLGSTLFKSVESATTLCKLRGNPYVELVHWLHQILQLSDSDLHRILRHCEIDLGSLERDMTRALGVTKRFLAQPSPYRGRVWRRSSARRPSGMCFSQTQARRN</sequence>
<dbReference type="SUPFAM" id="SSF81923">
    <property type="entry name" value="Double Clp-N motif"/>
    <property type="match status" value="1"/>
</dbReference>
<evidence type="ECO:0000256" key="1">
    <source>
        <dbReference type="ARBA" id="ARBA00008675"/>
    </source>
</evidence>
<dbReference type="InterPro" id="IPR036628">
    <property type="entry name" value="Clp_N_dom_sf"/>
</dbReference>
<evidence type="ECO:0000259" key="3">
    <source>
        <dbReference type="PROSITE" id="PS51903"/>
    </source>
</evidence>
<dbReference type="Gene3D" id="1.10.1780.10">
    <property type="entry name" value="Clp, N-terminal domain"/>
    <property type="match status" value="1"/>
</dbReference>
<dbReference type="InterPro" id="IPR004176">
    <property type="entry name" value="Clp_R_N"/>
</dbReference>
<protein>
    <recommendedName>
        <fullName evidence="3">Clp R domain-containing protein</fullName>
    </recommendedName>
</protein>
<dbReference type="EMBL" id="CAJNBH010000032">
    <property type="protein sequence ID" value="CAE6845124.1"/>
    <property type="molecule type" value="Genomic_DNA"/>
</dbReference>
<feature type="domain" description="Clp R" evidence="3">
    <location>
        <begin position="10"/>
        <end position="114"/>
    </location>
</feature>
<gene>
    <name evidence="4" type="ORF">R69776_07227</name>
</gene>
<comment type="similarity">
    <text evidence="1">Belongs to the ClpA/ClpB family.</text>
</comment>
<proteinExistence type="inferred from homology"/>
<keyword evidence="5" id="KW-1185">Reference proteome</keyword>
<evidence type="ECO:0000313" key="4">
    <source>
        <dbReference type="EMBL" id="CAE6845124.1"/>
    </source>
</evidence>